<evidence type="ECO:0000256" key="4">
    <source>
        <dbReference type="ARBA" id="ARBA00022568"/>
    </source>
</evidence>
<reference evidence="12" key="2">
    <citation type="submission" date="2020-05" db="UniProtKB">
        <authorList>
            <consortium name="EnsemblMetazoa"/>
        </authorList>
    </citation>
    <scope>IDENTIFICATION</scope>
    <source>
        <strain evidence="12">wikel</strain>
    </source>
</reference>
<dbReference type="AlphaFoldDB" id="B7Q4G9"/>
<dbReference type="GO" id="GO:0006874">
    <property type="term" value="P:intracellular calcium ion homeostasis"/>
    <property type="evidence" value="ECO:0000318"/>
    <property type="project" value="GO_Central"/>
</dbReference>
<dbReference type="VEuPathDB" id="VectorBase:ISCW010865"/>
<protein>
    <submittedName>
        <fullName evidence="11 12">Potassium-dependent sodium-calcium exchanger, putative</fullName>
    </submittedName>
</protein>
<feature type="transmembrane region" description="Helical" evidence="8">
    <location>
        <begin position="442"/>
        <end position="460"/>
    </location>
</feature>
<keyword evidence="5 8" id="KW-0812">Transmembrane</keyword>
<dbReference type="FunCoup" id="B7Q4G9">
    <property type="interactions" value="27"/>
</dbReference>
<evidence type="ECO:0000259" key="10">
    <source>
        <dbReference type="Pfam" id="PF01699"/>
    </source>
</evidence>
<proteinExistence type="inferred from homology"/>
<dbReference type="GO" id="GO:0005262">
    <property type="term" value="F:calcium channel activity"/>
    <property type="evidence" value="ECO:0000318"/>
    <property type="project" value="GO_Central"/>
</dbReference>
<feature type="transmembrane region" description="Helical" evidence="8">
    <location>
        <begin position="167"/>
        <end position="185"/>
    </location>
</feature>
<dbReference type="VEuPathDB" id="VectorBase:ISCP_036399"/>
<comment type="subcellular location">
    <subcellularLocation>
        <location evidence="1">Membrane</location>
        <topology evidence="1">Multi-pass membrane protein</topology>
    </subcellularLocation>
</comment>
<dbReference type="Pfam" id="PF01699">
    <property type="entry name" value="Na_Ca_ex"/>
    <property type="match status" value="2"/>
</dbReference>
<evidence type="ECO:0000256" key="5">
    <source>
        <dbReference type="ARBA" id="ARBA00022692"/>
    </source>
</evidence>
<dbReference type="EMBL" id="ABJB011081971">
    <property type="status" value="NOT_ANNOTATED_CDS"/>
    <property type="molecule type" value="Genomic_DNA"/>
</dbReference>
<feature type="transmembrane region" description="Helical" evidence="8">
    <location>
        <begin position="61"/>
        <end position="82"/>
    </location>
</feature>
<dbReference type="HOGENOM" id="CLU_007948_5_2_1"/>
<accession>B7Q4G9</accession>
<feature type="transmembrane region" description="Helical" evidence="8">
    <location>
        <begin position="133"/>
        <end position="155"/>
    </location>
</feature>
<keyword evidence="6 8" id="KW-1133">Transmembrane helix</keyword>
<dbReference type="GO" id="GO:0008273">
    <property type="term" value="F:calcium, potassium:sodium antiporter activity"/>
    <property type="evidence" value="ECO:0000318"/>
    <property type="project" value="GO_Central"/>
</dbReference>
<dbReference type="VEuPathDB" id="VectorBase:ISCI010865"/>
<dbReference type="PANTHER" id="PTHR10846">
    <property type="entry name" value="SODIUM/POTASSIUM/CALCIUM EXCHANGER"/>
    <property type="match status" value="1"/>
</dbReference>
<evidence type="ECO:0000256" key="2">
    <source>
        <dbReference type="ARBA" id="ARBA00005364"/>
    </source>
</evidence>
<evidence type="ECO:0000313" key="13">
    <source>
        <dbReference type="Proteomes" id="UP000001555"/>
    </source>
</evidence>
<feature type="domain" description="Sodium/calcium exchanger membrane region" evidence="10">
    <location>
        <begin position="396"/>
        <end position="487"/>
    </location>
</feature>
<feature type="signal peptide" evidence="9">
    <location>
        <begin position="1"/>
        <end position="21"/>
    </location>
</feature>
<dbReference type="EMBL" id="ABJB010699283">
    <property type="status" value="NOT_ANNOTATED_CDS"/>
    <property type="molecule type" value="Genomic_DNA"/>
</dbReference>
<evidence type="ECO:0000256" key="9">
    <source>
        <dbReference type="SAM" id="SignalP"/>
    </source>
</evidence>
<feature type="transmembrane region" description="Helical" evidence="8">
    <location>
        <begin position="472"/>
        <end position="492"/>
    </location>
</feature>
<keyword evidence="7 8" id="KW-0472">Membrane</keyword>
<dbReference type="PaxDb" id="6945-B7Q4G9"/>
<dbReference type="InterPro" id="IPR004481">
    <property type="entry name" value="K/Na/Ca-exchanger"/>
</dbReference>
<comment type="similarity">
    <text evidence="2">Belongs to the Ca(2+):cation antiporter (CaCA) (TC 2.A.19) family. SLC24A subfamily.</text>
</comment>
<evidence type="ECO:0000313" key="11">
    <source>
        <dbReference type="EMBL" id="EEC13741.1"/>
    </source>
</evidence>
<feature type="domain" description="Sodium/calcium exchanger membrane region" evidence="10">
    <location>
        <begin position="68"/>
        <end position="205"/>
    </location>
</feature>
<dbReference type="EMBL" id="ABJB010739628">
    <property type="status" value="NOT_ANNOTATED_CDS"/>
    <property type="molecule type" value="Genomic_DNA"/>
</dbReference>
<keyword evidence="4" id="KW-0109">Calcium transport</keyword>
<dbReference type="EMBL" id="ABJB010357738">
    <property type="status" value="NOT_ANNOTATED_CDS"/>
    <property type="molecule type" value="Genomic_DNA"/>
</dbReference>
<keyword evidence="9" id="KW-0732">Signal</keyword>
<dbReference type="InterPro" id="IPR044880">
    <property type="entry name" value="NCX_ion-bd_dom_sf"/>
</dbReference>
<dbReference type="EMBL" id="ABJB010619126">
    <property type="status" value="NOT_ANNOTATED_CDS"/>
    <property type="molecule type" value="Genomic_DNA"/>
</dbReference>
<keyword evidence="13" id="KW-1185">Reference proteome</keyword>
<evidence type="ECO:0000256" key="6">
    <source>
        <dbReference type="ARBA" id="ARBA00022989"/>
    </source>
</evidence>
<dbReference type="InterPro" id="IPR004837">
    <property type="entry name" value="NaCa_Exmemb"/>
</dbReference>
<dbReference type="Gene3D" id="1.20.1420.30">
    <property type="entry name" value="NCX, central ion-binding region"/>
    <property type="match status" value="2"/>
</dbReference>
<dbReference type="GO" id="GO:0070588">
    <property type="term" value="P:calcium ion transmembrane transport"/>
    <property type="evidence" value="ECO:0000318"/>
    <property type="project" value="GO_Central"/>
</dbReference>
<sequence>MARTLYWLPLLVLALLPSAQPEQTSEVSTQGLGDDVEPRNCTVAAIEQFPRPLMSPRLRRLGGVAVHVLAAVYMFVALSIICEDYFVPALEVICDALHIDPDVAGATFMAAASSVPAIAASIIAILVSRGEMGVSTALGSAVLNAAGVISVSALFAGKVVVLHRWPMYRDSVFFLASVVILLVALQDEEISQLESVLLLVTYGVYAPGPGTTPSALPPATLSVSALVTAQEGGPPGSLKLELAPMDGRRPSHGLVLMPSRRASQAPGQLSLAPGLLQGLRADASARAHSLDVTGLRQNQLAARRRSLAADPNRRRISLISLRSSKFQGAENWRITRFSHANIHPFTQLSQLFFYYICEEKQTPNIHKMYLLPSEKKSRFKGVRCGQIAMHSRIRTLAGFGDMAVCNALGSNIFEILVGLGLPWFLKTVLISPGSPAVVEGKGLAYSTACLLSTIVFLLVLTHVNKWKMNKLYGAILMAWYLVFMTVACLYELNVFAFVNLPSCESDY</sequence>
<dbReference type="EMBL" id="DS855484">
    <property type="protein sequence ID" value="EEC13741.1"/>
    <property type="molecule type" value="Genomic_DNA"/>
</dbReference>
<keyword evidence="3" id="KW-0050">Antiport</keyword>
<name>B7Q4G9_IXOSC</name>
<feature type="chain" id="PRO_5010826642" evidence="9">
    <location>
        <begin position="22"/>
        <end position="507"/>
    </location>
</feature>
<dbReference type="GO" id="GO:0005886">
    <property type="term" value="C:plasma membrane"/>
    <property type="evidence" value="ECO:0000318"/>
    <property type="project" value="GO_Central"/>
</dbReference>
<reference evidence="11 13" key="1">
    <citation type="submission" date="2008-03" db="EMBL/GenBank/DDBJ databases">
        <title>Annotation of Ixodes scapularis.</title>
        <authorList>
            <consortium name="Ixodes scapularis Genome Project Consortium"/>
            <person name="Caler E."/>
            <person name="Hannick L.I."/>
            <person name="Bidwell S."/>
            <person name="Joardar V."/>
            <person name="Thiagarajan M."/>
            <person name="Amedeo P."/>
            <person name="Galinsky K.J."/>
            <person name="Schobel S."/>
            <person name="Inman J."/>
            <person name="Hostetler J."/>
            <person name="Miller J."/>
            <person name="Hammond M."/>
            <person name="Megy K."/>
            <person name="Lawson D."/>
            <person name="Kodira C."/>
            <person name="Sutton G."/>
            <person name="Meyer J."/>
            <person name="Hill C.A."/>
            <person name="Birren B."/>
            <person name="Nene V."/>
            <person name="Collins F."/>
            <person name="Alarcon-Chaidez F."/>
            <person name="Wikel S."/>
            <person name="Strausberg R."/>
        </authorList>
    </citation>
    <scope>NUCLEOTIDE SEQUENCE [LARGE SCALE GENOMIC DNA]</scope>
    <source>
        <strain evidence="13">Wikel</strain>
        <strain evidence="11">Wikel colony</strain>
    </source>
</reference>
<dbReference type="EMBL" id="ABJB010827925">
    <property type="status" value="NOT_ANNOTATED_CDS"/>
    <property type="molecule type" value="Genomic_DNA"/>
</dbReference>
<organism>
    <name type="scientific">Ixodes scapularis</name>
    <name type="common">Black-legged tick</name>
    <name type="synonym">Deer tick</name>
    <dbReference type="NCBI Taxonomy" id="6945"/>
    <lineage>
        <taxon>Eukaryota</taxon>
        <taxon>Metazoa</taxon>
        <taxon>Ecdysozoa</taxon>
        <taxon>Arthropoda</taxon>
        <taxon>Chelicerata</taxon>
        <taxon>Arachnida</taxon>
        <taxon>Acari</taxon>
        <taxon>Parasitiformes</taxon>
        <taxon>Ixodida</taxon>
        <taxon>Ixodoidea</taxon>
        <taxon>Ixodidae</taxon>
        <taxon>Ixodinae</taxon>
        <taxon>Ixodes</taxon>
    </lineage>
</organism>
<evidence type="ECO:0000256" key="1">
    <source>
        <dbReference type="ARBA" id="ARBA00004141"/>
    </source>
</evidence>
<dbReference type="PANTHER" id="PTHR10846:SF74">
    <property type="entry name" value="SODIUM_POTASSIUM_CALCIUM EXCHANGER CG1090-RELATED"/>
    <property type="match status" value="1"/>
</dbReference>
<keyword evidence="4" id="KW-0406">Ion transport</keyword>
<feature type="transmembrane region" description="Helical" evidence="8">
    <location>
        <begin position="103"/>
        <end position="127"/>
    </location>
</feature>
<dbReference type="OrthoDB" id="2127281at2759"/>
<evidence type="ECO:0000256" key="8">
    <source>
        <dbReference type="SAM" id="Phobius"/>
    </source>
</evidence>
<dbReference type="EMBL" id="ABJB010231230">
    <property type="status" value="NOT_ANNOTATED_CDS"/>
    <property type="molecule type" value="Genomic_DNA"/>
</dbReference>
<evidence type="ECO:0000256" key="3">
    <source>
        <dbReference type="ARBA" id="ARBA00022449"/>
    </source>
</evidence>
<evidence type="ECO:0000313" key="12">
    <source>
        <dbReference type="EnsemblMetazoa" id="ISCW010865-PA"/>
    </source>
</evidence>
<dbReference type="EnsemblMetazoa" id="ISCW010865-RA">
    <property type="protein sequence ID" value="ISCW010865-PA"/>
    <property type="gene ID" value="ISCW010865"/>
</dbReference>
<keyword evidence="4" id="KW-0813">Transport</keyword>
<evidence type="ECO:0000256" key="7">
    <source>
        <dbReference type="ARBA" id="ARBA00023136"/>
    </source>
</evidence>
<dbReference type="Proteomes" id="UP000001555">
    <property type="component" value="Unassembled WGS sequence"/>
</dbReference>
<keyword evidence="4" id="KW-0106">Calcium</keyword>
<dbReference type="STRING" id="6945.B7Q4G9"/>
<dbReference type="InParanoid" id="B7Q4G9"/>
<gene>
    <name evidence="11" type="ORF">IscW_ISCW010865</name>
</gene>